<name>A0A1B8YCH5_9GAMM</name>
<organism evidence="9 10">
    <name type="scientific">Photorhabdus namnaonensis</name>
    <dbReference type="NCBI Taxonomy" id="1851568"/>
    <lineage>
        <taxon>Bacteria</taxon>
        <taxon>Pseudomonadati</taxon>
        <taxon>Pseudomonadota</taxon>
        <taxon>Gammaproteobacteria</taxon>
        <taxon>Enterobacterales</taxon>
        <taxon>Morganellaceae</taxon>
        <taxon>Photorhabdus</taxon>
    </lineage>
</organism>
<dbReference type="NCBIfam" id="NF008126">
    <property type="entry name" value="PRK10874.1"/>
    <property type="match status" value="1"/>
</dbReference>
<evidence type="ECO:0000256" key="6">
    <source>
        <dbReference type="ARBA" id="ARBA00050776"/>
    </source>
</evidence>
<dbReference type="EMBL" id="LOIC01000093">
    <property type="protein sequence ID" value="OCA52767.1"/>
    <property type="molecule type" value="Genomic_DNA"/>
</dbReference>
<evidence type="ECO:0000313" key="9">
    <source>
        <dbReference type="EMBL" id="OCA52767.1"/>
    </source>
</evidence>
<dbReference type="InterPro" id="IPR015421">
    <property type="entry name" value="PyrdxlP-dep_Trfase_major"/>
</dbReference>
<dbReference type="SUPFAM" id="SSF53383">
    <property type="entry name" value="PLP-dependent transferases"/>
    <property type="match status" value="1"/>
</dbReference>
<comment type="cofactor">
    <cofactor evidence="1 7">
        <name>pyridoxal 5'-phosphate</name>
        <dbReference type="ChEBI" id="CHEBI:597326"/>
    </cofactor>
</comment>
<reference evidence="10" key="1">
    <citation type="submission" date="2015-11" db="EMBL/GenBank/DDBJ databases">
        <authorList>
            <person name="Tobias N.J."/>
            <person name="Mishra B."/>
            <person name="Gupta D.K."/>
            <person name="Thines M."/>
            <person name="Stinear T.P."/>
            <person name="Bode H.B."/>
        </authorList>
    </citation>
    <scope>NUCLEOTIDE SEQUENCE [LARGE SCALE GENOMIC DNA]</scope>
    <source>
        <strain evidence="10">PB45.5</strain>
    </source>
</reference>
<evidence type="ECO:0000256" key="5">
    <source>
        <dbReference type="ARBA" id="ARBA00022898"/>
    </source>
</evidence>
<dbReference type="GO" id="GO:0030170">
    <property type="term" value="F:pyridoxal phosphate binding"/>
    <property type="evidence" value="ECO:0007669"/>
    <property type="project" value="InterPro"/>
</dbReference>
<dbReference type="InterPro" id="IPR020578">
    <property type="entry name" value="Aminotrans_V_PyrdxlP_BS"/>
</dbReference>
<evidence type="ECO:0000256" key="7">
    <source>
        <dbReference type="RuleBase" id="RU004504"/>
    </source>
</evidence>
<proteinExistence type="inferred from homology"/>
<sequence>MTGISIFSQKQMVKHHHHQNKINISMKKFEPEQFRQQFPALQQLPSQQFSTQKQTVFLDSAATALKPQAMIQATQNYYQNSSATVHRSQHQTALEITSHYEQARQQVAELINAPQAENIIWTKGTTESLNLVAQSYFRNYLQPGDEIIVSEQEHHSNLIPWLMLAEQIGAKVIKWPLGNSKLPDINTLPELLNKHSRLIAISQMSNVTGGTVDLAAITEIAHRHGCLVVVDGAQGVVHNPIDVQQLDIDFYAFSAHKLYSANGVGVLYGKSELLNAMSPWQGGGKMLSHTSFSSFIPEAVPFRFEAGTPNVAGILGFSATLEWLKDIDIAKAETHAVTLADYTEEQLSALPGFISYRIAGSSLLAFNFTDIHHSDLAAILAEQNIALRSGQHCAQPLIEALGINGCLRASFMPYNNRQDADALIQAVKFGLSLLQDE</sequence>
<protein>
    <recommendedName>
        <fullName evidence="3">cysteine desulfurase</fullName>
        <ecNumber evidence="3">2.8.1.7</ecNumber>
    </recommendedName>
</protein>
<dbReference type="Pfam" id="PF00266">
    <property type="entry name" value="Aminotran_5"/>
    <property type="match status" value="1"/>
</dbReference>
<dbReference type="PROSITE" id="PS00595">
    <property type="entry name" value="AA_TRANSFER_CLASS_5"/>
    <property type="match status" value="1"/>
</dbReference>
<dbReference type="InterPro" id="IPR015422">
    <property type="entry name" value="PyrdxlP-dep_Trfase_small"/>
</dbReference>
<dbReference type="NCBIfam" id="TIGR03392">
    <property type="entry name" value="FeS_syn_CsdA"/>
    <property type="match status" value="1"/>
</dbReference>
<dbReference type="Gene3D" id="3.40.640.10">
    <property type="entry name" value="Type I PLP-dependent aspartate aminotransferase-like (Major domain)"/>
    <property type="match status" value="1"/>
</dbReference>
<dbReference type="CDD" id="cd06453">
    <property type="entry name" value="SufS_like"/>
    <property type="match status" value="1"/>
</dbReference>
<evidence type="ECO:0000256" key="2">
    <source>
        <dbReference type="ARBA" id="ARBA00010447"/>
    </source>
</evidence>
<evidence type="ECO:0000256" key="1">
    <source>
        <dbReference type="ARBA" id="ARBA00001933"/>
    </source>
</evidence>
<dbReference type="Gene3D" id="3.90.1150.10">
    <property type="entry name" value="Aspartate Aminotransferase, domain 1"/>
    <property type="match status" value="1"/>
</dbReference>
<comment type="caution">
    <text evidence="9">The sequence shown here is derived from an EMBL/GenBank/DDBJ whole genome shotgun (WGS) entry which is preliminary data.</text>
</comment>
<dbReference type="PATRIC" id="fig|29488.15.peg.4651"/>
<keyword evidence="5" id="KW-0663">Pyridoxal phosphate</keyword>
<evidence type="ECO:0000259" key="8">
    <source>
        <dbReference type="Pfam" id="PF00266"/>
    </source>
</evidence>
<comment type="similarity">
    <text evidence="2">Belongs to the class-V pyridoxal-phosphate-dependent aminotransferase family. Csd subfamily.</text>
</comment>
<dbReference type="InterPro" id="IPR010970">
    <property type="entry name" value="Cys_dSase_SufS"/>
</dbReference>
<dbReference type="PANTHER" id="PTHR43586:SF8">
    <property type="entry name" value="CYSTEINE DESULFURASE 1, CHLOROPLASTIC"/>
    <property type="match status" value="1"/>
</dbReference>
<evidence type="ECO:0000256" key="3">
    <source>
        <dbReference type="ARBA" id="ARBA00012239"/>
    </source>
</evidence>
<keyword evidence="10" id="KW-1185">Reference proteome</keyword>
<dbReference type="PANTHER" id="PTHR43586">
    <property type="entry name" value="CYSTEINE DESULFURASE"/>
    <property type="match status" value="1"/>
</dbReference>
<dbReference type="Proteomes" id="UP000092665">
    <property type="component" value="Unassembled WGS sequence"/>
</dbReference>
<comment type="catalytic activity">
    <reaction evidence="6">
        <text>(sulfur carrier)-H + L-cysteine = (sulfur carrier)-SH + L-alanine</text>
        <dbReference type="Rhea" id="RHEA:43892"/>
        <dbReference type="Rhea" id="RHEA-COMP:14737"/>
        <dbReference type="Rhea" id="RHEA-COMP:14739"/>
        <dbReference type="ChEBI" id="CHEBI:29917"/>
        <dbReference type="ChEBI" id="CHEBI:35235"/>
        <dbReference type="ChEBI" id="CHEBI:57972"/>
        <dbReference type="ChEBI" id="CHEBI:64428"/>
        <dbReference type="EC" id="2.8.1.7"/>
    </reaction>
</comment>
<dbReference type="InterPro" id="IPR015424">
    <property type="entry name" value="PyrdxlP-dep_Trfase"/>
</dbReference>
<accession>A0A1B8YCH5</accession>
<dbReference type="InterPro" id="IPR000192">
    <property type="entry name" value="Aminotrans_V_dom"/>
</dbReference>
<dbReference type="GO" id="GO:0006534">
    <property type="term" value="P:cysteine metabolic process"/>
    <property type="evidence" value="ECO:0007669"/>
    <property type="project" value="InterPro"/>
</dbReference>
<dbReference type="AlphaFoldDB" id="A0A1B8YCH5"/>
<dbReference type="GO" id="GO:0031071">
    <property type="term" value="F:cysteine desulfurase activity"/>
    <property type="evidence" value="ECO:0007669"/>
    <property type="project" value="UniProtKB-EC"/>
</dbReference>
<keyword evidence="4 9" id="KW-0808">Transferase</keyword>
<evidence type="ECO:0000313" key="10">
    <source>
        <dbReference type="Proteomes" id="UP000092665"/>
    </source>
</evidence>
<evidence type="ECO:0000256" key="4">
    <source>
        <dbReference type="ARBA" id="ARBA00022679"/>
    </source>
</evidence>
<dbReference type="GO" id="GO:0016226">
    <property type="term" value="P:iron-sulfur cluster assembly"/>
    <property type="evidence" value="ECO:0007669"/>
    <property type="project" value="InterPro"/>
</dbReference>
<dbReference type="EC" id="2.8.1.7" evidence="3"/>
<gene>
    <name evidence="9" type="primary">csdA</name>
    <name evidence="9" type="ORF">Phpb_04222</name>
</gene>
<feature type="domain" description="Aminotransferase class V" evidence="8">
    <location>
        <begin position="56"/>
        <end position="423"/>
    </location>
</feature>
<dbReference type="InterPro" id="IPR022471">
    <property type="entry name" value="Cys_desulphurase_CdsA"/>
</dbReference>